<evidence type="ECO:0000256" key="1">
    <source>
        <dbReference type="ARBA" id="ARBA00004985"/>
    </source>
</evidence>
<keyword evidence="10" id="KW-1185">Reference proteome</keyword>
<dbReference type="Gene3D" id="3.40.605.10">
    <property type="entry name" value="Aldehyde Dehydrogenase, Chain A, domain 1"/>
    <property type="match status" value="1"/>
</dbReference>
<evidence type="ECO:0000256" key="4">
    <source>
        <dbReference type="ARBA" id="ARBA00022857"/>
    </source>
</evidence>
<dbReference type="InterPro" id="IPR016163">
    <property type="entry name" value="Ald_DH_C"/>
</dbReference>
<dbReference type="Gene3D" id="3.40.309.10">
    <property type="entry name" value="Aldehyde Dehydrogenase, Chain A, domain 2"/>
    <property type="match status" value="1"/>
</dbReference>
<comment type="function">
    <text evidence="7">Catalyzes the NADPH-dependent reduction of L-glutamate 5-phosphate into L-glutamate 5-semialdehyde and phosphate. The product spontaneously undergoes cyclization to form 1-pyrroline-5-carboxylate.</text>
</comment>
<dbReference type="InterPro" id="IPR000965">
    <property type="entry name" value="GPR_dom"/>
</dbReference>
<comment type="catalytic activity">
    <reaction evidence="6 7">
        <text>L-glutamate 5-semialdehyde + phosphate + NADP(+) = L-glutamyl 5-phosphate + NADPH + H(+)</text>
        <dbReference type="Rhea" id="RHEA:19541"/>
        <dbReference type="ChEBI" id="CHEBI:15378"/>
        <dbReference type="ChEBI" id="CHEBI:43474"/>
        <dbReference type="ChEBI" id="CHEBI:57783"/>
        <dbReference type="ChEBI" id="CHEBI:58066"/>
        <dbReference type="ChEBI" id="CHEBI:58274"/>
        <dbReference type="ChEBI" id="CHEBI:58349"/>
        <dbReference type="EC" id="1.2.1.41"/>
    </reaction>
</comment>
<dbReference type="PROSITE" id="PS01223">
    <property type="entry name" value="PROA"/>
    <property type="match status" value="1"/>
</dbReference>
<dbReference type="EMBL" id="JACSCY010000017">
    <property type="protein sequence ID" value="MBC6612771.1"/>
    <property type="molecule type" value="Genomic_DNA"/>
</dbReference>
<keyword evidence="3 7" id="KW-0641">Proline biosynthesis</keyword>
<evidence type="ECO:0000256" key="2">
    <source>
        <dbReference type="ARBA" id="ARBA00022605"/>
    </source>
</evidence>
<dbReference type="CDD" id="cd07079">
    <property type="entry name" value="ALDH_F18-19_ProA-GPR"/>
    <property type="match status" value="1"/>
</dbReference>
<evidence type="ECO:0000259" key="8">
    <source>
        <dbReference type="Pfam" id="PF00171"/>
    </source>
</evidence>
<dbReference type="RefSeq" id="WP_187320988.1">
    <property type="nucleotide sequence ID" value="NZ_JACSCY010000017.1"/>
</dbReference>
<proteinExistence type="inferred from homology"/>
<accession>A0ABR7MNU9</accession>
<evidence type="ECO:0000256" key="3">
    <source>
        <dbReference type="ARBA" id="ARBA00022650"/>
    </source>
</evidence>
<evidence type="ECO:0000256" key="6">
    <source>
        <dbReference type="ARBA" id="ARBA00049024"/>
    </source>
</evidence>
<dbReference type="NCBIfam" id="NF001221">
    <property type="entry name" value="PRK00197.1"/>
    <property type="match status" value="1"/>
</dbReference>
<dbReference type="InterPro" id="IPR012134">
    <property type="entry name" value="Glu-5-SA_DH"/>
</dbReference>
<dbReference type="InterPro" id="IPR016161">
    <property type="entry name" value="Ald_DH/histidinol_DH"/>
</dbReference>
<organism evidence="9 10">
    <name type="scientific">Hymenobacter citatus</name>
    <dbReference type="NCBI Taxonomy" id="2763506"/>
    <lineage>
        <taxon>Bacteria</taxon>
        <taxon>Pseudomonadati</taxon>
        <taxon>Bacteroidota</taxon>
        <taxon>Cytophagia</taxon>
        <taxon>Cytophagales</taxon>
        <taxon>Hymenobacteraceae</taxon>
        <taxon>Hymenobacter</taxon>
    </lineage>
</organism>
<evidence type="ECO:0000256" key="7">
    <source>
        <dbReference type="HAMAP-Rule" id="MF_00412"/>
    </source>
</evidence>
<keyword evidence="5 7" id="KW-0560">Oxidoreductase</keyword>
<dbReference type="PIRSF" id="PIRSF000151">
    <property type="entry name" value="GPR"/>
    <property type="match status" value="1"/>
</dbReference>
<protein>
    <recommendedName>
        <fullName evidence="7">Gamma-glutamyl phosphate reductase</fullName>
        <shortName evidence="7">GPR</shortName>
        <ecNumber evidence="7">1.2.1.41</ecNumber>
    </recommendedName>
    <alternativeName>
        <fullName evidence="7">Glutamate-5-semialdehyde dehydrogenase</fullName>
    </alternativeName>
    <alternativeName>
        <fullName evidence="7">Glutamyl-gamma-semialdehyde dehydrogenase</fullName>
        <shortName evidence="7">GSA dehydrogenase</shortName>
    </alternativeName>
</protein>
<comment type="similarity">
    <text evidence="7">Belongs to the gamma-glutamyl phosphate reductase family.</text>
</comment>
<evidence type="ECO:0000256" key="5">
    <source>
        <dbReference type="ARBA" id="ARBA00023002"/>
    </source>
</evidence>
<evidence type="ECO:0000313" key="10">
    <source>
        <dbReference type="Proteomes" id="UP000622017"/>
    </source>
</evidence>
<comment type="subcellular location">
    <subcellularLocation>
        <location evidence="7">Cytoplasm</location>
    </subcellularLocation>
</comment>
<dbReference type="InterPro" id="IPR015590">
    <property type="entry name" value="Aldehyde_DH_dom"/>
</dbReference>
<keyword evidence="7" id="KW-0963">Cytoplasm</keyword>
<keyword evidence="2 7" id="KW-0028">Amino-acid biosynthesis</keyword>
<dbReference type="GO" id="GO:0004350">
    <property type="term" value="F:glutamate-5-semialdehyde dehydrogenase activity"/>
    <property type="evidence" value="ECO:0007669"/>
    <property type="project" value="UniProtKB-EC"/>
</dbReference>
<dbReference type="PANTHER" id="PTHR11063">
    <property type="entry name" value="GLUTAMATE SEMIALDEHYDE DEHYDROGENASE"/>
    <property type="match status" value="1"/>
</dbReference>
<gene>
    <name evidence="7" type="primary">proA</name>
    <name evidence="9" type="ORF">H8B15_17745</name>
</gene>
<reference evidence="9 10" key="1">
    <citation type="submission" date="2020-08" db="EMBL/GenBank/DDBJ databases">
        <title>Hymenobacter sp.</title>
        <authorList>
            <person name="Kim M.K."/>
        </authorList>
    </citation>
    <scope>NUCLEOTIDE SEQUENCE [LARGE SCALE GENOMIC DNA]</scope>
    <source>
        <strain evidence="9 10">BT507</strain>
    </source>
</reference>
<evidence type="ECO:0000313" key="9">
    <source>
        <dbReference type="EMBL" id="MBC6612771.1"/>
    </source>
</evidence>
<keyword evidence="4 7" id="KW-0521">NADP</keyword>
<dbReference type="InterPro" id="IPR016162">
    <property type="entry name" value="Ald_DH_N"/>
</dbReference>
<dbReference type="SUPFAM" id="SSF53720">
    <property type="entry name" value="ALDH-like"/>
    <property type="match status" value="1"/>
</dbReference>
<name>A0ABR7MNU9_9BACT</name>
<dbReference type="Pfam" id="PF00171">
    <property type="entry name" value="Aldedh"/>
    <property type="match status" value="1"/>
</dbReference>
<dbReference type="PANTHER" id="PTHR11063:SF8">
    <property type="entry name" value="DELTA-1-PYRROLINE-5-CARBOXYLATE SYNTHASE"/>
    <property type="match status" value="1"/>
</dbReference>
<sequence length="415" mass="44419">MNLTHTFEATQQASRTLAQISADTINAVLQSVAEAALQQTEFILAENAKDLARMASDDPKYDRLQLSAARIQAIADDLRNVASLPSPLGNVLTETGLANGLHLRKVRVPLGVVGIIYEARPNVTFDVVALCLKTGNACVLKGGSDADFSNRAIISVIHEVLRQHGLDPAVATLLPADREATAALLQAVGYVDVLIPRGSQQLIDFVRDNARVPVIETGAGIVHTYFDETADLAKGRAIINNAKTRRVSVCNALDCLLLHESRLIDLPTLLAPLATAGVLLHADERAYPALRGVYPAELLQPARPEDFGTEFLSLQLAVKTVGSLDEALDHIARHGSKHSEAIVSEDAAHIERFLNAVDAAAVYANASTAFTDGAQFGLGAEIGISTQKLHARGPMGLEELTSYKWQVRGDGQVRA</sequence>
<dbReference type="InterPro" id="IPR020593">
    <property type="entry name" value="G-glutamylP_reductase_CS"/>
</dbReference>
<dbReference type="HAMAP" id="MF_00412">
    <property type="entry name" value="ProA"/>
    <property type="match status" value="1"/>
</dbReference>
<dbReference type="Proteomes" id="UP000622017">
    <property type="component" value="Unassembled WGS sequence"/>
</dbReference>
<dbReference type="NCBIfam" id="TIGR00407">
    <property type="entry name" value="proA"/>
    <property type="match status" value="1"/>
</dbReference>
<feature type="domain" description="Aldehyde dehydrogenase" evidence="8">
    <location>
        <begin position="26"/>
        <end position="262"/>
    </location>
</feature>
<dbReference type="EC" id="1.2.1.41" evidence="7"/>
<comment type="pathway">
    <text evidence="1 7">Amino-acid biosynthesis; L-proline biosynthesis; L-glutamate 5-semialdehyde from L-glutamate: step 2/2.</text>
</comment>
<comment type="caution">
    <text evidence="9">The sequence shown here is derived from an EMBL/GenBank/DDBJ whole genome shotgun (WGS) entry which is preliminary data.</text>
</comment>